<evidence type="ECO:0000313" key="5">
    <source>
        <dbReference type="Proteomes" id="UP000236649"/>
    </source>
</evidence>
<dbReference type="Gene3D" id="1.10.10.10">
    <property type="entry name" value="Winged helix-like DNA-binding domain superfamily/Winged helix DNA-binding domain"/>
    <property type="match status" value="1"/>
</dbReference>
<feature type="domain" description="OmpR/PhoB-type" evidence="3">
    <location>
        <begin position="12"/>
        <end position="107"/>
    </location>
</feature>
<organism evidence="4 5">
    <name type="scientific">Paraburkholderia hospita</name>
    <dbReference type="NCBI Taxonomy" id="169430"/>
    <lineage>
        <taxon>Bacteria</taxon>
        <taxon>Pseudomonadati</taxon>
        <taxon>Pseudomonadota</taxon>
        <taxon>Betaproteobacteria</taxon>
        <taxon>Burkholderiales</taxon>
        <taxon>Burkholderiaceae</taxon>
        <taxon>Paraburkholderia</taxon>
    </lineage>
</organism>
<protein>
    <submittedName>
        <fullName evidence="4">Transcriptional regulator</fullName>
    </submittedName>
</protein>
<dbReference type="InterPro" id="IPR016032">
    <property type="entry name" value="Sig_transdc_resp-reg_C-effctor"/>
</dbReference>
<keyword evidence="1 2" id="KW-0238">DNA-binding</keyword>
<dbReference type="GO" id="GO:0016887">
    <property type="term" value="F:ATP hydrolysis activity"/>
    <property type="evidence" value="ECO:0007669"/>
    <property type="project" value="InterPro"/>
</dbReference>
<dbReference type="Pfam" id="PF13401">
    <property type="entry name" value="AAA_22"/>
    <property type="match status" value="1"/>
</dbReference>
<dbReference type="Gene3D" id="3.40.50.300">
    <property type="entry name" value="P-loop containing nucleotide triphosphate hydrolases"/>
    <property type="match status" value="1"/>
</dbReference>
<dbReference type="SUPFAM" id="SSF52540">
    <property type="entry name" value="P-loop containing nucleoside triphosphate hydrolases"/>
    <property type="match status" value="1"/>
</dbReference>
<dbReference type="CDD" id="cd00383">
    <property type="entry name" value="trans_reg_C"/>
    <property type="match status" value="1"/>
</dbReference>
<dbReference type="SMART" id="SM00862">
    <property type="entry name" value="Trans_reg_C"/>
    <property type="match status" value="1"/>
</dbReference>
<dbReference type="Proteomes" id="UP000236649">
    <property type="component" value="Chromosome 4"/>
</dbReference>
<dbReference type="GeneID" id="55535558"/>
<dbReference type="PANTHER" id="PTHR47691:SF3">
    <property type="entry name" value="HTH-TYPE TRANSCRIPTIONAL REGULATOR RV0890C-RELATED"/>
    <property type="match status" value="1"/>
</dbReference>
<reference evidence="4 5" key="1">
    <citation type="submission" date="2018-01" db="EMBL/GenBank/DDBJ databases">
        <title>Species boundaries and ecological features among Paraburkholderia terrae DSMZ17804T, P. hospita DSMZ17164T and P. caribensis DSMZ13236T.</title>
        <authorList>
            <person name="Pratama A.A."/>
        </authorList>
    </citation>
    <scope>NUCLEOTIDE SEQUENCE [LARGE SCALE GENOMIC DNA]</scope>
    <source>
        <strain evidence="4 5">DSM 17164</strain>
    </source>
</reference>
<evidence type="ECO:0000259" key="3">
    <source>
        <dbReference type="PROSITE" id="PS51755"/>
    </source>
</evidence>
<dbReference type="PANTHER" id="PTHR47691">
    <property type="entry name" value="REGULATOR-RELATED"/>
    <property type="match status" value="1"/>
</dbReference>
<dbReference type="PROSITE" id="PS51755">
    <property type="entry name" value="OMPR_PHOB"/>
    <property type="match status" value="1"/>
</dbReference>
<dbReference type="InterPro" id="IPR001867">
    <property type="entry name" value="OmpR/PhoB-type_DNA-bd"/>
</dbReference>
<proteinExistence type="predicted"/>
<dbReference type="EMBL" id="CP026108">
    <property type="protein sequence ID" value="AUT75629.1"/>
    <property type="molecule type" value="Genomic_DNA"/>
</dbReference>
<dbReference type="RefSeq" id="WP_103153942.1">
    <property type="nucleotide sequence ID" value="NZ_CP026108.1"/>
</dbReference>
<feature type="DNA-binding region" description="OmpR/PhoB-type" evidence="2">
    <location>
        <begin position="12"/>
        <end position="107"/>
    </location>
</feature>
<dbReference type="InterPro" id="IPR036388">
    <property type="entry name" value="WH-like_DNA-bd_sf"/>
</dbReference>
<dbReference type="Pfam" id="PF00486">
    <property type="entry name" value="Trans_reg_C"/>
    <property type="match status" value="1"/>
</dbReference>
<dbReference type="GO" id="GO:0006355">
    <property type="term" value="P:regulation of DNA-templated transcription"/>
    <property type="evidence" value="ECO:0007669"/>
    <property type="project" value="InterPro"/>
</dbReference>
<accession>A0AAN1JK76</accession>
<dbReference type="GO" id="GO:0000160">
    <property type="term" value="P:phosphorelay signal transduction system"/>
    <property type="evidence" value="ECO:0007669"/>
    <property type="project" value="InterPro"/>
</dbReference>
<dbReference type="SUPFAM" id="SSF46894">
    <property type="entry name" value="C-terminal effector domain of the bipartite response regulators"/>
    <property type="match status" value="1"/>
</dbReference>
<name>A0AAN1JK76_9BURK</name>
<gene>
    <name evidence="4" type="ORF">C2L64_45555</name>
</gene>
<evidence type="ECO:0000256" key="2">
    <source>
        <dbReference type="PROSITE-ProRule" id="PRU01091"/>
    </source>
</evidence>
<sequence length="505" mass="54913">MAALDRPLNFGSGVMELGRFQVDLGTRELRRDGVAIPVGARAFDILAVLASASGRLVTKDELLSVVWPQTIVEENNIHVHLSALRKILGSDRNLVLTIPGRGYQICVRRSELAVPSSLGVPMRVAPSNVALVGREMAIQRVLAMLDSSRLVTLVGTGGVGKTRLALEVARRAEQDAAEPTYVVELSGLTTRDSMVDAIMEACGQPTGCAGVPEGGVACALSDLRGLMLVDNAEHLIAHVAEIVEALFATNNHVRIVVTSRERLRISPEQTFRVDPLETPPADASQTDILAHSAVRLFLQRASAMQVTVDADGRQLQLVGELCRRLDGIPLAIELAVARVADLGLDGARRCLDDRMAFLTGGYRTARLRHQSLRATFDWSHALLSHSERTLFRRIAIFDGLFTLDWVGAVACDTTLSLSNAIAGTDALVAKSLLNVQMEGPRVLYWLYESTRAYALQKLRDEDELEAISVRHERLAVCLPRRAYGGYLNPEPGSVSRTSPAARPTR</sequence>
<dbReference type="AlphaFoldDB" id="A0AAN1JK76"/>
<dbReference type="GO" id="GO:0003677">
    <property type="term" value="F:DNA binding"/>
    <property type="evidence" value="ECO:0007669"/>
    <property type="project" value="UniProtKB-UniRule"/>
</dbReference>
<evidence type="ECO:0000313" key="4">
    <source>
        <dbReference type="EMBL" id="AUT75629.1"/>
    </source>
</evidence>
<dbReference type="InterPro" id="IPR027417">
    <property type="entry name" value="P-loop_NTPase"/>
</dbReference>
<dbReference type="KEGG" id="phs:C2L64_45555"/>
<dbReference type="InterPro" id="IPR049945">
    <property type="entry name" value="AAA_22"/>
</dbReference>
<evidence type="ECO:0000256" key="1">
    <source>
        <dbReference type="ARBA" id="ARBA00023125"/>
    </source>
</evidence>